<dbReference type="Proteomes" id="UP000190367">
    <property type="component" value="Unassembled WGS sequence"/>
</dbReference>
<feature type="domain" description="Enoyl reductase (ER)" evidence="3">
    <location>
        <begin position="10"/>
        <end position="313"/>
    </location>
</feature>
<dbReference type="Pfam" id="PF08240">
    <property type="entry name" value="ADH_N"/>
    <property type="match status" value="1"/>
</dbReference>
<organism evidence="4 5">
    <name type="scientific">Chitinophaga eiseniae</name>
    <dbReference type="NCBI Taxonomy" id="634771"/>
    <lineage>
        <taxon>Bacteria</taxon>
        <taxon>Pseudomonadati</taxon>
        <taxon>Bacteroidota</taxon>
        <taxon>Chitinophagia</taxon>
        <taxon>Chitinophagales</taxon>
        <taxon>Chitinophagaceae</taxon>
        <taxon>Chitinophaga</taxon>
    </lineage>
</organism>
<protein>
    <submittedName>
        <fullName evidence="4">NADPH2:quinone reductase</fullName>
    </submittedName>
</protein>
<evidence type="ECO:0000313" key="5">
    <source>
        <dbReference type="Proteomes" id="UP000190367"/>
    </source>
</evidence>
<dbReference type="InterPro" id="IPR013154">
    <property type="entry name" value="ADH-like_N"/>
</dbReference>
<dbReference type="Gene3D" id="3.90.180.10">
    <property type="entry name" value="Medium-chain alcohol dehydrogenases, catalytic domain"/>
    <property type="match status" value="1"/>
</dbReference>
<dbReference type="EMBL" id="FUWZ01000009">
    <property type="protein sequence ID" value="SKA47871.1"/>
    <property type="molecule type" value="Genomic_DNA"/>
</dbReference>
<dbReference type="AlphaFoldDB" id="A0A1T4U5S1"/>
<sequence>MKAVTINAYGAPDVLEVTDRPMPVPTPQEVIVKVQAVGVNYADLLVRQGIYPFIPQFPAILPGEVSGIITETGSDVQHLRAGQRVTGYAPAGYAAYAAISATALTVLPDHVAPAEGLLTHALTAQHLLEQTSGYSSVVITAAAGGVGAKAVQLAKIKGVPHIIALTGSAAKQTYVRSLGATHVINYRDADWLQQLTTVTGTQGADLILDATGGDTPAQLVTALAVNGTLIIYGNSSGQPTAVNPQELIMKSARVAGSTVYNIPPELRQQWNRYLLELIADGRLQSQVNNYAFTDVARAHSDMENRRNIGRTVLTFPD</sequence>
<dbReference type="InterPro" id="IPR020843">
    <property type="entry name" value="ER"/>
</dbReference>
<dbReference type="PANTHER" id="PTHR48106">
    <property type="entry name" value="QUINONE OXIDOREDUCTASE PIG3-RELATED"/>
    <property type="match status" value="1"/>
</dbReference>
<reference evidence="5" key="1">
    <citation type="submission" date="2017-02" db="EMBL/GenBank/DDBJ databases">
        <authorList>
            <person name="Varghese N."/>
            <person name="Submissions S."/>
        </authorList>
    </citation>
    <scope>NUCLEOTIDE SEQUENCE [LARGE SCALE GENOMIC DNA]</scope>
    <source>
        <strain evidence="5">DSM 22224</strain>
    </source>
</reference>
<dbReference type="SMART" id="SM00829">
    <property type="entry name" value="PKS_ER"/>
    <property type="match status" value="1"/>
</dbReference>
<keyword evidence="2" id="KW-0560">Oxidoreductase</keyword>
<dbReference type="GO" id="GO:0070402">
    <property type="term" value="F:NADPH binding"/>
    <property type="evidence" value="ECO:0007669"/>
    <property type="project" value="TreeGrafter"/>
</dbReference>
<dbReference type="InterPro" id="IPR013149">
    <property type="entry name" value="ADH-like_C"/>
</dbReference>
<accession>A0A1T4U5S1</accession>
<dbReference type="InterPro" id="IPR011032">
    <property type="entry name" value="GroES-like_sf"/>
</dbReference>
<gene>
    <name evidence="4" type="ORF">SAMN04488128_10967</name>
</gene>
<keyword evidence="5" id="KW-1185">Reference proteome</keyword>
<dbReference type="OrthoDB" id="9787435at2"/>
<keyword evidence="1" id="KW-0521">NADP</keyword>
<dbReference type="STRING" id="634771.SAMN04488128_10967"/>
<dbReference type="Pfam" id="PF00107">
    <property type="entry name" value="ADH_zinc_N"/>
    <property type="match status" value="1"/>
</dbReference>
<dbReference type="RefSeq" id="WP_078673298.1">
    <property type="nucleotide sequence ID" value="NZ_FUWZ01000009.1"/>
</dbReference>
<proteinExistence type="predicted"/>
<dbReference type="SUPFAM" id="SSF50129">
    <property type="entry name" value="GroES-like"/>
    <property type="match status" value="1"/>
</dbReference>
<evidence type="ECO:0000259" key="3">
    <source>
        <dbReference type="SMART" id="SM00829"/>
    </source>
</evidence>
<dbReference type="GO" id="GO:0016651">
    <property type="term" value="F:oxidoreductase activity, acting on NAD(P)H"/>
    <property type="evidence" value="ECO:0007669"/>
    <property type="project" value="TreeGrafter"/>
</dbReference>
<evidence type="ECO:0000256" key="1">
    <source>
        <dbReference type="ARBA" id="ARBA00022857"/>
    </source>
</evidence>
<dbReference type="Gene3D" id="3.40.50.720">
    <property type="entry name" value="NAD(P)-binding Rossmann-like Domain"/>
    <property type="match status" value="1"/>
</dbReference>
<dbReference type="InterPro" id="IPR036291">
    <property type="entry name" value="NAD(P)-bd_dom_sf"/>
</dbReference>
<evidence type="ECO:0000313" key="4">
    <source>
        <dbReference type="EMBL" id="SKA47871.1"/>
    </source>
</evidence>
<name>A0A1T4U5S1_9BACT</name>
<dbReference type="SUPFAM" id="SSF51735">
    <property type="entry name" value="NAD(P)-binding Rossmann-fold domains"/>
    <property type="match status" value="1"/>
</dbReference>
<evidence type="ECO:0000256" key="2">
    <source>
        <dbReference type="ARBA" id="ARBA00023002"/>
    </source>
</evidence>